<evidence type="ECO:0000313" key="2">
    <source>
        <dbReference type="EMBL" id="TDP92566.1"/>
    </source>
</evidence>
<dbReference type="RefSeq" id="WP_132203569.1">
    <property type="nucleotide sequence ID" value="NZ_CP080492.1"/>
</dbReference>
<dbReference type="GO" id="GO:0016747">
    <property type="term" value="F:acyltransferase activity, transferring groups other than amino-acyl groups"/>
    <property type="evidence" value="ECO:0007669"/>
    <property type="project" value="InterPro"/>
</dbReference>
<gene>
    <name evidence="2" type="ORF">EDF62_1780</name>
</gene>
<comment type="caution">
    <text evidence="2">The sequence shown here is derived from an EMBL/GenBank/DDBJ whole genome shotgun (WGS) entry which is preliminary data.</text>
</comment>
<feature type="domain" description="N-acetyltransferase" evidence="1">
    <location>
        <begin position="3"/>
        <end position="187"/>
    </location>
</feature>
<dbReference type="Gene3D" id="3.40.630.30">
    <property type="match status" value="1"/>
</dbReference>
<keyword evidence="2" id="KW-0687">Ribonucleoprotein</keyword>
<evidence type="ECO:0000313" key="3">
    <source>
        <dbReference type="Proteomes" id="UP000295601"/>
    </source>
</evidence>
<dbReference type="InterPro" id="IPR016181">
    <property type="entry name" value="Acyl_CoA_acyltransferase"/>
</dbReference>
<dbReference type="PROSITE" id="PS51186">
    <property type="entry name" value="GNAT"/>
    <property type="match status" value="1"/>
</dbReference>
<dbReference type="Pfam" id="PF13508">
    <property type="entry name" value="Acetyltransf_7"/>
    <property type="match status" value="1"/>
</dbReference>
<dbReference type="PANTHER" id="PTHR42791:SF1">
    <property type="entry name" value="N-ACETYLTRANSFERASE DOMAIN-CONTAINING PROTEIN"/>
    <property type="match status" value="1"/>
</dbReference>
<dbReference type="EMBL" id="SNYA01000004">
    <property type="protein sequence ID" value="TDP92566.1"/>
    <property type="molecule type" value="Genomic_DNA"/>
</dbReference>
<name>A0A4R6S1P8_9MICO</name>
<accession>A0A4R6S1P8</accession>
<dbReference type="InterPro" id="IPR000182">
    <property type="entry name" value="GNAT_dom"/>
</dbReference>
<dbReference type="SUPFAM" id="SSF55729">
    <property type="entry name" value="Acyl-CoA N-acyltransferases (Nat)"/>
    <property type="match status" value="1"/>
</dbReference>
<keyword evidence="3" id="KW-1185">Reference proteome</keyword>
<dbReference type="CDD" id="cd04301">
    <property type="entry name" value="NAT_SF"/>
    <property type="match status" value="1"/>
</dbReference>
<sequence length="187" mass="19915">MTTSLRRATLADISAAAATLSSAFTNYPWTRWSIPEDEYESRLERLQAAYLTHALEHGIVIVSDNCAGVAALLPPDSPEPAAHVQQEIGALLGSRLAALFELELPPRLPDSWDFATLGVHPSHAGRGLGSALIGAALATVASSAHPCVSLETSAASNVALYERHGFLVTHRTEIEHGPVVFTMGREL</sequence>
<evidence type="ECO:0000259" key="1">
    <source>
        <dbReference type="PROSITE" id="PS51186"/>
    </source>
</evidence>
<dbReference type="GO" id="GO:0005840">
    <property type="term" value="C:ribosome"/>
    <property type="evidence" value="ECO:0007669"/>
    <property type="project" value="UniProtKB-KW"/>
</dbReference>
<dbReference type="InterPro" id="IPR052523">
    <property type="entry name" value="Trichothecene_AcTrans"/>
</dbReference>
<dbReference type="AlphaFoldDB" id="A0A4R6S1P8"/>
<dbReference type="OrthoDB" id="7057833at2"/>
<reference evidence="2 3" key="1">
    <citation type="submission" date="2019-03" db="EMBL/GenBank/DDBJ databases">
        <title>Genomic analyses of the natural microbiome of Caenorhabditis elegans.</title>
        <authorList>
            <person name="Samuel B."/>
        </authorList>
    </citation>
    <scope>NUCLEOTIDE SEQUENCE [LARGE SCALE GENOMIC DNA]</scope>
    <source>
        <strain evidence="2 3">JUb18</strain>
    </source>
</reference>
<dbReference type="PANTHER" id="PTHR42791">
    <property type="entry name" value="GNAT FAMILY ACETYLTRANSFERASE"/>
    <property type="match status" value="1"/>
</dbReference>
<keyword evidence="2" id="KW-0689">Ribosomal protein</keyword>
<organism evidence="2 3">
    <name type="scientific">Leucobacter luti</name>
    <dbReference type="NCBI Taxonomy" id="340320"/>
    <lineage>
        <taxon>Bacteria</taxon>
        <taxon>Bacillati</taxon>
        <taxon>Actinomycetota</taxon>
        <taxon>Actinomycetes</taxon>
        <taxon>Micrococcales</taxon>
        <taxon>Microbacteriaceae</taxon>
        <taxon>Leucobacter</taxon>
    </lineage>
</organism>
<dbReference type="Proteomes" id="UP000295601">
    <property type="component" value="Unassembled WGS sequence"/>
</dbReference>
<protein>
    <submittedName>
        <fullName evidence="2">Ribosomal protein S18 acetylase RimI-like enzyme</fullName>
    </submittedName>
</protein>
<proteinExistence type="predicted"/>